<dbReference type="InterPro" id="IPR000742">
    <property type="entry name" value="EGF"/>
</dbReference>
<keyword evidence="9" id="KW-0325">Glycoprotein</keyword>
<feature type="transmembrane region" description="Helical" evidence="13">
    <location>
        <begin position="286"/>
        <end position="309"/>
    </location>
</feature>
<evidence type="ECO:0000256" key="11">
    <source>
        <dbReference type="ARBA" id="ARBA00048679"/>
    </source>
</evidence>
<dbReference type="CDD" id="cd14066">
    <property type="entry name" value="STKc_IRAK"/>
    <property type="match status" value="1"/>
</dbReference>
<dbReference type="Gene3D" id="3.50.4.10">
    <property type="entry name" value="Hepatocyte Growth Factor"/>
    <property type="match status" value="1"/>
</dbReference>
<dbReference type="FunFam" id="1.10.510.10:FF:000060">
    <property type="entry name" value="G-type lectin S-receptor-like serine/threonine-protein kinase"/>
    <property type="match status" value="1"/>
</dbReference>
<evidence type="ECO:0000259" key="14">
    <source>
        <dbReference type="PROSITE" id="PS50011"/>
    </source>
</evidence>
<dbReference type="GO" id="GO:0048544">
    <property type="term" value="P:recognition of pollen"/>
    <property type="evidence" value="ECO:0007669"/>
    <property type="project" value="InterPro"/>
</dbReference>
<dbReference type="PROSITE" id="PS00108">
    <property type="entry name" value="PROTEIN_KINASE_ST"/>
    <property type="match status" value="1"/>
</dbReference>
<keyword evidence="3" id="KW-0808">Transferase</keyword>
<reference evidence="17 18" key="1">
    <citation type="journal article" date="2018" name="Mol. Plant">
        <title>The genome of Artemisia annua provides insight into the evolution of Asteraceae family and artemisinin biosynthesis.</title>
        <authorList>
            <person name="Shen Q."/>
            <person name="Zhang L."/>
            <person name="Liao Z."/>
            <person name="Wang S."/>
            <person name="Yan T."/>
            <person name="Shi P."/>
            <person name="Liu M."/>
            <person name="Fu X."/>
            <person name="Pan Q."/>
            <person name="Wang Y."/>
            <person name="Lv Z."/>
            <person name="Lu X."/>
            <person name="Zhang F."/>
            <person name="Jiang W."/>
            <person name="Ma Y."/>
            <person name="Chen M."/>
            <person name="Hao X."/>
            <person name="Li L."/>
            <person name="Tang Y."/>
            <person name="Lv G."/>
            <person name="Zhou Y."/>
            <person name="Sun X."/>
            <person name="Brodelius P.E."/>
            <person name="Rose J.K.C."/>
            <person name="Tang K."/>
        </authorList>
    </citation>
    <scope>NUCLEOTIDE SEQUENCE [LARGE SCALE GENOMIC DNA]</scope>
    <source>
        <strain evidence="18">cv. Huhao1</strain>
        <tissue evidence="17">Leaf</tissue>
    </source>
</reference>
<dbReference type="InterPro" id="IPR011009">
    <property type="entry name" value="Kinase-like_dom_sf"/>
</dbReference>
<dbReference type="InterPro" id="IPR001245">
    <property type="entry name" value="Ser-Thr/Tyr_kinase_cat_dom"/>
</dbReference>
<evidence type="ECO:0000313" key="17">
    <source>
        <dbReference type="EMBL" id="PWA85112.1"/>
    </source>
</evidence>
<dbReference type="Gene3D" id="1.10.510.10">
    <property type="entry name" value="Transferase(Phosphotransferase) domain 1"/>
    <property type="match status" value="1"/>
</dbReference>
<protein>
    <recommendedName>
        <fullName evidence="1">non-specific serine/threonine protein kinase</fullName>
        <ecNumber evidence="1">2.7.11.1</ecNumber>
    </recommendedName>
</protein>
<feature type="domain" description="Apple" evidence="16">
    <location>
        <begin position="182"/>
        <end position="261"/>
    </location>
</feature>
<keyword evidence="13" id="KW-1133">Transmembrane helix</keyword>
<keyword evidence="18" id="KW-1185">Reference proteome</keyword>
<dbReference type="STRING" id="35608.A0A2U1PHB5"/>
<feature type="domain" description="Protein kinase" evidence="14">
    <location>
        <begin position="357"/>
        <end position="642"/>
    </location>
</feature>
<dbReference type="PROSITE" id="PS50948">
    <property type="entry name" value="PAN"/>
    <property type="match status" value="1"/>
</dbReference>
<dbReference type="Proteomes" id="UP000245207">
    <property type="component" value="Unassembled WGS sequence"/>
</dbReference>
<comment type="caution">
    <text evidence="12">Lacks conserved residue(s) required for the propagation of feature annotation.</text>
</comment>
<organism evidence="17 18">
    <name type="scientific">Artemisia annua</name>
    <name type="common">Sweet wormwood</name>
    <dbReference type="NCBI Taxonomy" id="35608"/>
    <lineage>
        <taxon>Eukaryota</taxon>
        <taxon>Viridiplantae</taxon>
        <taxon>Streptophyta</taxon>
        <taxon>Embryophyta</taxon>
        <taxon>Tracheophyta</taxon>
        <taxon>Spermatophyta</taxon>
        <taxon>Magnoliopsida</taxon>
        <taxon>eudicotyledons</taxon>
        <taxon>Gunneridae</taxon>
        <taxon>Pentapetalae</taxon>
        <taxon>asterids</taxon>
        <taxon>campanulids</taxon>
        <taxon>Asterales</taxon>
        <taxon>Asteraceae</taxon>
        <taxon>Asteroideae</taxon>
        <taxon>Anthemideae</taxon>
        <taxon>Artemisiinae</taxon>
        <taxon>Artemisia</taxon>
    </lineage>
</organism>
<feature type="domain" description="EGF-like" evidence="15">
    <location>
        <begin position="127"/>
        <end position="163"/>
    </location>
</feature>
<evidence type="ECO:0000259" key="16">
    <source>
        <dbReference type="PROSITE" id="PS50948"/>
    </source>
</evidence>
<evidence type="ECO:0000259" key="15">
    <source>
        <dbReference type="PROSITE" id="PS50026"/>
    </source>
</evidence>
<evidence type="ECO:0000256" key="6">
    <source>
        <dbReference type="ARBA" id="ARBA00022777"/>
    </source>
</evidence>
<dbReference type="PROSITE" id="PS50011">
    <property type="entry name" value="PROTEIN_KINASE_DOM"/>
    <property type="match status" value="1"/>
</dbReference>
<evidence type="ECO:0000256" key="10">
    <source>
        <dbReference type="ARBA" id="ARBA00047899"/>
    </source>
</evidence>
<keyword evidence="7" id="KW-0067">ATP-binding</keyword>
<comment type="caution">
    <text evidence="17">The sequence shown here is derived from an EMBL/GenBank/DDBJ whole genome shotgun (WGS) entry which is preliminary data.</text>
</comment>
<dbReference type="Gene3D" id="3.30.200.20">
    <property type="entry name" value="Phosphorylase Kinase, domain 1"/>
    <property type="match status" value="1"/>
</dbReference>
<keyword evidence="13" id="KW-0472">Membrane</keyword>
<dbReference type="InterPro" id="IPR000719">
    <property type="entry name" value="Prot_kinase_dom"/>
</dbReference>
<proteinExistence type="predicted"/>
<dbReference type="EMBL" id="PKPP01001156">
    <property type="protein sequence ID" value="PWA85112.1"/>
    <property type="molecule type" value="Genomic_DNA"/>
</dbReference>
<dbReference type="Pfam" id="PF07714">
    <property type="entry name" value="PK_Tyr_Ser-Thr"/>
    <property type="match status" value="1"/>
</dbReference>
<dbReference type="InterPro" id="IPR000858">
    <property type="entry name" value="S_locus_glycoprot_dom"/>
</dbReference>
<evidence type="ECO:0000256" key="2">
    <source>
        <dbReference type="ARBA" id="ARBA00022527"/>
    </source>
</evidence>
<dbReference type="PANTHER" id="PTHR27002:SF422">
    <property type="entry name" value="RECEPTOR-LIKE SERINE_THREONINE-PROTEIN KINASE"/>
    <property type="match status" value="1"/>
</dbReference>
<keyword evidence="2" id="KW-0723">Serine/threonine-protein kinase</keyword>
<keyword evidence="13" id="KW-0812">Transmembrane</keyword>
<dbReference type="CDD" id="cd01098">
    <property type="entry name" value="PAN_AP_plant"/>
    <property type="match status" value="1"/>
</dbReference>
<evidence type="ECO:0000256" key="13">
    <source>
        <dbReference type="SAM" id="Phobius"/>
    </source>
</evidence>
<evidence type="ECO:0000313" key="18">
    <source>
        <dbReference type="Proteomes" id="UP000245207"/>
    </source>
</evidence>
<keyword evidence="12" id="KW-0245">EGF-like domain</keyword>
<dbReference type="EC" id="2.7.11.1" evidence="1"/>
<dbReference type="GO" id="GO:0005524">
    <property type="term" value="F:ATP binding"/>
    <property type="evidence" value="ECO:0007669"/>
    <property type="project" value="UniProtKB-KW"/>
</dbReference>
<dbReference type="Pfam" id="PF08276">
    <property type="entry name" value="PAN_2"/>
    <property type="match status" value="1"/>
</dbReference>
<dbReference type="InterPro" id="IPR008271">
    <property type="entry name" value="Ser/Thr_kinase_AS"/>
</dbReference>
<evidence type="ECO:0000256" key="7">
    <source>
        <dbReference type="ARBA" id="ARBA00022840"/>
    </source>
</evidence>
<dbReference type="PROSITE" id="PS50026">
    <property type="entry name" value="EGF_3"/>
    <property type="match status" value="1"/>
</dbReference>
<dbReference type="GO" id="GO:0004674">
    <property type="term" value="F:protein serine/threonine kinase activity"/>
    <property type="evidence" value="ECO:0007669"/>
    <property type="project" value="UniProtKB-KW"/>
</dbReference>
<comment type="catalytic activity">
    <reaction evidence="11">
        <text>L-seryl-[protein] + ATP = O-phospho-L-seryl-[protein] + ADP + H(+)</text>
        <dbReference type="Rhea" id="RHEA:17989"/>
        <dbReference type="Rhea" id="RHEA-COMP:9863"/>
        <dbReference type="Rhea" id="RHEA-COMP:11604"/>
        <dbReference type="ChEBI" id="CHEBI:15378"/>
        <dbReference type="ChEBI" id="CHEBI:29999"/>
        <dbReference type="ChEBI" id="CHEBI:30616"/>
        <dbReference type="ChEBI" id="CHEBI:83421"/>
        <dbReference type="ChEBI" id="CHEBI:456216"/>
        <dbReference type="EC" id="2.7.11.1"/>
    </reaction>
</comment>
<evidence type="ECO:0000256" key="1">
    <source>
        <dbReference type="ARBA" id="ARBA00012513"/>
    </source>
</evidence>
<evidence type="ECO:0000256" key="8">
    <source>
        <dbReference type="ARBA" id="ARBA00023157"/>
    </source>
</evidence>
<keyword evidence="4" id="KW-0732">Signal</keyword>
<keyword evidence="5" id="KW-0547">Nucleotide-binding</keyword>
<dbReference type="InterPro" id="IPR003609">
    <property type="entry name" value="Pan_app"/>
</dbReference>
<name>A0A2U1PHB5_ARTAN</name>
<keyword evidence="8" id="KW-1015">Disulfide bond</keyword>
<keyword evidence="6 17" id="KW-0418">Kinase</keyword>
<dbReference type="PANTHER" id="PTHR27002">
    <property type="entry name" value="RECEPTOR-LIKE SERINE/THREONINE-PROTEIN KINASE SD1-8"/>
    <property type="match status" value="1"/>
</dbReference>
<comment type="catalytic activity">
    <reaction evidence="10">
        <text>L-threonyl-[protein] + ATP = O-phospho-L-threonyl-[protein] + ADP + H(+)</text>
        <dbReference type="Rhea" id="RHEA:46608"/>
        <dbReference type="Rhea" id="RHEA-COMP:11060"/>
        <dbReference type="Rhea" id="RHEA-COMP:11605"/>
        <dbReference type="ChEBI" id="CHEBI:15378"/>
        <dbReference type="ChEBI" id="CHEBI:30013"/>
        <dbReference type="ChEBI" id="CHEBI:30616"/>
        <dbReference type="ChEBI" id="CHEBI:61977"/>
        <dbReference type="ChEBI" id="CHEBI:456216"/>
        <dbReference type="EC" id="2.7.11.1"/>
    </reaction>
</comment>
<dbReference type="AlphaFoldDB" id="A0A2U1PHB5"/>
<evidence type="ECO:0000256" key="3">
    <source>
        <dbReference type="ARBA" id="ARBA00022679"/>
    </source>
</evidence>
<evidence type="ECO:0000256" key="4">
    <source>
        <dbReference type="ARBA" id="ARBA00022729"/>
    </source>
</evidence>
<dbReference type="SUPFAM" id="SSF56112">
    <property type="entry name" value="Protein kinase-like (PK-like)"/>
    <property type="match status" value="1"/>
</dbReference>
<dbReference type="OrthoDB" id="4062651at2759"/>
<dbReference type="GO" id="GO:0005886">
    <property type="term" value="C:plasma membrane"/>
    <property type="evidence" value="ECO:0007669"/>
    <property type="project" value="TreeGrafter"/>
</dbReference>
<evidence type="ECO:0000256" key="9">
    <source>
        <dbReference type="ARBA" id="ARBA00023180"/>
    </source>
</evidence>
<dbReference type="SMART" id="SM00473">
    <property type="entry name" value="PAN_AP"/>
    <property type="match status" value="1"/>
</dbReference>
<sequence>MKFGKDLVSGIDRRWTPWKSIDDPSPGEYVAFMDTNGFPQLRELKGSVSFLRLGPWNGITFNGMPNHGRNSILTHEFIFNDKEVFYRYALVNSSAVVSRVIVTPEGSFLRMNWINRTQEWFLYLNVYMDMCSRYGVCGPYGKCNVNNSPTCSCMEGFVPRNPDEWSASVWSSGCRRKTPLNCPNGDGFRVFKNVKVPDTRHSWYNRNMTLTECGAACERNCSCIAYSTIDITKGNGCLMWFDDLMDVRTVDDSQDLYVRMAISDLTVTSEPGSTSKRSSNKKRSTIVVVVSLSSSLVMVILILGILYAWSKKKRPLVKIPEEPVQTIDEEYSMEDQEDDTELTSFSLSKIWKYTNDFANDNKLGEGGFGPVYKGVLEDGCEIAVKRMSETSRQGILEFKNELKFIAKLQHRNLVKLLGYCIQGDESMLIYEYMPNKSLDLFIFDKIRSLKLDWSTRFDIIHGIARGLLYLHHDSRFKIVHRDLKASNILLDDEMNPKISDFGLARMFREHENEANTNNVVGTLGYISPEYAVDGTYSEKSDVFSFGVLVLEIVSGKKNRGFSHEKDSDNLLAHAWRLYEEGMTLELLSSHMRDLCVDYEVLRAIHIGLLCVQHYAKDRPTMSSVVSMFDQDGELPRPKHPAFFAEGSLPKVNPVSINDVTITTLEPR</sequence>
<evidence type="ECO:0000256" key="12">
    <source>
        <dbReference type="PROSITE-ProRule" id="PRU00076"/>
    </source>
</evidence>
<dbReference type="FunFam" id="3.30.200.20:FF:000195">
    <property type="entry name" value="G-type lectin S-receptor-like serine/threonine-protein kinase"/>
    <property type="match status" value="1"/>
</dbReference>
<evidence type="ECO:0000256" key="5">
    <source>
        <dbReference type="ARBA" id="ARBA00022741"/>
    </source>
</evidence>
<gene>
    <name evidence="17" type="ORF">CTI12_AA153170</name>
</gene>
<dbReference type="Pfam" id="PF00954">
    <property type="entry name" value="S_locus_glycop"/>
    <property type="match status" value="1"/>
</dbReference>
<dbReference type="SMART" id="SM00220">
    <property type="entry name" value="S_TKc"/>
    <property type="match status" value="1"/>
</dbReference>
<accession>A0A2U1PHB5</accession>